<evidence type="ECO:0000256" key="1">
    <source>
        <dbReference type="ARBA" id="ARBA00022630"/>
    </source>
</evidence>
<comment type="similarity">
    <text evidence="5">Belongs to the NtaA/SnaA/DszA monooxygenase family.</text>
</comment>
<evidence type="ECO:0000256" key="3">
    <source>
        <dbReference type="ARBA" id="ARBA00023002"/>
    </source>
</evidence>
<dbReference type="InterPro" id="IPR011251">
    <property type="entry name" value="Luciferase-like_dom"/>
</dbReference>
<dbReference type="Proteomes" id="UP001056201">
    <property type="component" value="Chromosome 1"/>
</dbReference>
<reference evidence="7" key="1">
    <citation type="submission" date="2022-05" db="EMBL/GenBank/DDBJ databases">
        <title>An RpoN-dependent PEP-CTERM gene is involved in floc formation of an Aquincola tertiaricarbonis strain.</title>
        <authorList>
            <person name="Qiu D."/>
            <person name="Xia M."/>
        </authorList>
    </citation>
    <scope>NUCLEOTIDE SEQUENCE</scope>
    <source>
        <strain evidence="7">RN12</strain>
    </source>
</reference>
<sequence>MSGVPARRQLKLGAYFTGSAVQGDSWRHPASDIDAAWNVQRYVSYARKLEAACFDALFFYDNVFAAADPATVAQSPQAPRWEPMVLLSALAMATERIGLVGSVSTSYSEPYNVARAFASLDHLSGGRAGWNVVTSTGGGENFNLDAHRDHGARYERAHEFVDVVTGLWDSWADDAFVTDKASGRWANPDKLRVLNHRGQHFQVRGPLNAPRPLQGWPVISQAGASEDGKALAARVGEMLYTAAQDIDEARAFYADVKQRAAALGRGPEQIHILPGVMPVIGRSQAEADDKWGELLQARDADVVLRALSSYASLGIDLTRLALDARVELPDEIPLTNSHQSRQKLLVDWIRKERPTVQQLYTRWSAGGHRMLVGTPQAIADDFEHWFSTGAADGFNVMFSSTPGGLDDFTQLVVPELQRRGLFRRAYEGRTLREHLGLARVPNRHFR</sequence>
<keyword evidence="4" id="KW-0503">Monooxygenase</keyword>
<keyword evidence="2" id="KW-0288">FMN</keyword>
<evidence type="ECO:0000256" key="2">
    <source>
        <dbReference type="ARBA" id="ARBA00022643"/>
    </source>
</evidence>
<dbReference type="RefSeq" id="WP_250194419.1">
    <property type="nucleotide sequence ID" value="NZ_CP097635.1"/>
</dbReference>
<dbReference type="PANTHER" id="PTHR30011:SF16">
    <property type="entry name" value="C2H2 FINGER DOMAIN TRANSCRIPTION FACTOR (EUROFUNG)-RELATED"/>
    <property type="match status" value="1"/>
</dbReference>
<dbReference type="InterPro" id="IPR051260">
    <property type="entry name" value="Diverse_substr_monoxygenases"/>
</dbReference>
<dbReference type="PANTHER" id="PTHR30011">
    <property type="entry name" value="ALKANESULFONATE MONOOXYGENASE-RELATED"/>
    <property type="match status" value="1"/>
</dbReference>
<evidence type="ECO:0000256" key="5">
    <source>
        <dbReference type="ARBA" id="ARBA00033748"/>
    </source>
</evidence>
<feature type="domain" description="Luciferase-like" evidence="6">
    <location>
        <begin position="36"/>
        <end position="390"/>
    </location>
</feature>
<dbReference type="PIRSF" id="PIRSF000337">
    <property type="entry name" value="NTA_MOA"/>
    <property type="match status" value="1"/>
</dbReference>
<dbReference type="SUPFAM" id="SSF51679">
    <property type="entry name" value="Bacterial luciferase-like"/>
    <property type="match status" value="1"/>
</dbReference>
<gene>
    <name evidence="7" type="ORF">MW290_09465</name>
</gene>
<organism evidence="7 8">
    <name type="scientific">Aquincola tertiaricarbonis</name>
    <dbReference type="NCBI Taxonomy" id="391953"/>
    <lineage>
        <taxon>Bacteria</taxon>
        <taxon>Pseudomonadati</taxon>
        <taxon>Pseudomonadota</taxon>
        <taxon>Betaproteobacteria</taxon>
        <taxon>Burkholderiales</taxon>
        <taxon>Sphaerotilaceae</taxon>
        <taxon>Aquincola</taxon>
    </lineage>
</organism>
<proteinExistence type="inferred from homology"/>
<keyword evidence="8" id="KW-1185">Reference proteome</keyword>
<evidence type="ECO:0000313" key="8">
    <source>
        <dbReference type="Proteomes" id="UP001056201"/>
    </source>
</evidence>
<dbReference type="NCBIfam" id="TIGR03860">
    <property type="entry name" value="FMN_nitrolo"/>
    <property type="match status" value="1"/>
</dbReference>
<keyword evidence="3" id="KW-0560">Oxidoreductase</keyword>
<dbReference type="CDD" id="cd01095">
    <property type="entry name" value="Nitrilotriacetate_monoxgenase"/>
    <property type="match status" value="1"/>
</dbReference>
<accession>A0ABY4S482</accession>
<dbReference type="Pfam" id="PF00296">
    <property type="entry name" value="Bac_luciferase"/>
    <property type="match status" value="1"/>
</dbReference>
<name>A0ABY4S482_AQUTE</name>
<keyword evidence="1" id="KW-0285">Flavoprotein</keyword>
<dbReference type="InterPro" id="IPR016215">
    <property type="entry name" value="NTA_MOA"/>
</dbReference>
<protein>
    <submittedName>
        <fullName evidence="7">LLM class flavin-dependent oxidoreductase</fullName>
    </submittedName>
</protein>
<dbReference type="InterPro" id="IPR036661">
    <property type="entry name" value="Luciferase-like_sf"/>
</dbReference>
<dbReference type="Gene3D" id="3.20.20.30">
    <property type="entry name" value="Luciferase-like domain"/>
    <property type="match status" value="1"/>
</dbReference>
<evidence type="ECO:0000259" key="6">
    <source>
        <dbReference type="Pfam" id="PF00296"/>
    </source>
</evidence>
<evidence type="ECO:0000313" key="7">
    <source>
        <dbReference type="EMBL" id="URI06155.1"/>
    </source>
</evidence>
<evidence type="ECO:0000256" key="4">
    <source>
        <dbReference type="ARBA" id="ARBA00023033"/>
    </source>
</evidence>
<dbReference type="EMBL" id="CP097635">
    <property type="protein sequence ID" value="URI06155.1"/>
    <property type="molecule type" value="Genomic_DNA"/>
</dbReference>